<evidence type="ECO:0000256" key="3">
    <source>
        <dbReference type="ARBA" id="ARBA00022679"/>
    </source>
</evidence>
<evidence type="ECO:0000259" key="6">
    <source>
        <dbReference type="PROSITE" id="PS50819"/>
    </source>
</evidence>
<dbReference type="Gene3D" id="1.10.132.30">
    <property type="match status" value="1"/>
</dbReference>
<keyword evidence="2" id="KW-0240">DNA-directed RNA polymerase</keyword>
<proteinExistence type="predicted"/>
<dbReference type="Pfam" id="PF05000">
    <property type="entry name" value="RNA_pol_Rpb1_4"/>
    <property type="match status" value="1"/>
</dbReference>
<evidence type="ECO:0000256" key="2">
    <source>
        <dbReference type="ARBA" id="ARBA00022478"/>
    </source>
</evidence>
<dbReference type="PANTHER" id="PTHR19376:SF37">
    <property type="entry name" value="DNA-DIRECTED RNA POLYMERASE II SUBUNIT RPB1"/>
    <property type="match status" value="1"/>
</dbReference>
<dbReference type="Gene3D" id="1.10.150.390">
    <property type="match status" value="1"/>
</dbReference>
<dbReference type="InterPro" id="IPR007066">
    <property type="entry name" value="RNA_pol_Rpb1_3"/>
</dbReference>
<dbReference type="Pfam" id="PF04990">
    <property type="entry name" value="RNA_pol_Rpb1_7"/>
    <property type="match status" value="1"/>
</dbReference>
<dbReference type="Gene3D" id="6.10.250.2940">
    <property type="match status" value="1"/>
</dbReference>
<dbReference type="Gene3D" id="3.10.28.10">
    <property type="entry name" value="Homing endonucleases"/>
    <property type="match status" value="1"/>
</dbReference>
<accession>A0A6C0JLL6</accession>
<dbReference type="GO" id="GO:0003899">
    <property type="term" value="F:DNA-directed RNA polymerase activity"/>
    <property type="evidence" value="ECO:0007669"/>
    <property type="project" value="UniProtKB-EC"/>
</dbReference>
<sequence length="1550" mass="176152">MHMPQNILAETELKHLAAVPYQMITPTANVPIIGIYQDSLLGSYRFTRPNINFTQKEAMNLLMMFPKVDVNALKEAGKSVSNFDILSQILSPITLKYKTSLFDDDKDQMKDSNNVLEIRNGKYIRGQMEKSVLASTSKGIIHRIFNDFGNMQAANFIDDLQNVVTEYMKSSSFSVGISDLIADRKTQDSIIQVIVKQKQEVQSLIEKVHLGIFENNTAKTNMVQFEQSVNNILNEATNQAGSIGRKSLNKSNRFVMIVNSGSKGSPINISQMISCLGQQNVDGKRIPYGFDSRTLPHFSKFDDSPSARGFIENSYISGLTAPELFFHAMGGRIGLIDTAVKTSQTGYIQRRLIKGLEDLKVEYDMTVRNNKGRIVQFAYGDDGFDSTRVENQSIPLVGMTTEDIYLHYDIVGSNDQHNDLMEVYTKGTITRVKKQRPETNARCQKYIEKMIEARKNIIEAVFKNKSDNTVKMPVAFQNIIANIQGQLNLNANSIVDISPLEAFDLIDDYFKKLNRLTYVPPTQLFEALYYFYLTPKDLLINKRFHRKALIMLLETVVLKYKQAIVHPGEMVGVVAGQSTGEPTTQLTLNSVTYETEILVRNAKKEIKKVQIGDFTKWGIETCAKIDYMADKDTTYAELSEFYEVPGATEDGQTVWRRIEAVTQHPVVNEDGTNTMLKVKTAGNREVTATKAKSFLQLIDGKIQGVNGKDLKVGDYLPVSKKALEYTEQFDLNLREILPTSDYLYGSELAKAKSVMHEHHWWSKHANKTFTLPHARSDSVVILFNENSRCGRASNKAQQIKSNCVYMKLINSCDYEIPENIPLDYEFGYLVGAYCAEGCMTKHQISIANNDDDYLKPIESWCEKHNIITKIYSNKNKIQEGWMSQDIRIYNTLLCRILSSLCGNLSHNKFVSEKIVFSNKECILGFLDAYIGGDGCVHQRKSKDGSMRVENIGMTSVSYTLLLDVQIMLKNLGINGKIYKPTKVEKNNRGTLSENIKQHYELVVANQQGQKLAKLLNMKPKEKQAKCQQLLSETFRYEYCMADLKVPNIIDGQVVMEDRDNRFEDIEFDQIISIEEVSNTTNYAYDLTVEDTRNFDCMNGLNLRDTFHLSGVASKSNVTRGVPRIEEILRLTKNPKNPSLTVHLKPLDETNKDKATQYANMLEHTKLIDLIKSVKICFDPNDKATTILGDELLIEQYYEFEEMVEECLEQSIDPTAQKSKWIIRLELDAETLLDKNITMDDIHFAISNSHGNDISCVYSDYNSTNLVFRIRLNSSILNKSKKQRGVPDTLDQSDEIYMLRNFQETLLNNIVLRGIQGIKNVIPRKLQNAVVKDEGKYAQKDIWILDTTGTNLMDVLAFDFIDSTRTYSNDIKEIFDVLGIEAARQTIYNELNEVMEFSGVYINYHHLSLLCDRMSSTQNMVSIFRSGILNDDIGPISKSTFEVHTEVLLTASRHADFDHMRGVSANVMMGQMGVFGTGCFQLILDMEQMKNQEDKEVDIRNKEQEIEKMFGLAEDRTDVCSKNNIEIQNNLSTIKQPNVVDNQDDNYDIGF</sequence>
<dbReference type="InterPro" id="IPR045867">
    <property type="entry name" value="DNA-dir_RpoC_beta_prime"/>
</dbReference>
<dbReference type="Gene3D" id="2.170.16.10">
    <property type="entry name" value="Hedgehog/Intein (Hint) domain"/>
    <property type="match status" value="1"/>
</dbReference>
<dbReference type="GO" id="GO:0005665">
    <property type="term" value="C:RNA polymerase II, core complex"/>
    <property type="evidence" value="ECO:0007669"/>
    <property type="project" value="TreeGrafter"/>
</dbReference>
<dbReference type="SUPFAM" id="SSF51294">
    <property type="entry name" value="Hedgehog/intein (Hint) domain"/>
    <property type="match status" value="1"/>
</dbReference>
<dbReference type="Pfam" id="PF14528">
    <property type="entry name" value="LAGLIDADG_3"/>
    <property type="match status" value="1"/>
</dbReference>
<dbReference type="SUPFAM" id="SSF64484">
    <property type="entry name" value="beta and beta-prime subunits of DNA dependent RNA-polymerase"/>
    <property type="match status" value="2"/>
</dbReference>
<keyword evidence="4" id="KW-0548">Nucleotidyltransferase</keyword>
<dbReference type="InterPro" id="IPR027434">
    <property type="entry name" value="Homing_endonucl"/>
</dbReference>
<dbReference type="InterPro" id="IPR007083">
    <property type="entry name" value="RNA_pol_Rpb1_4"/>
</dbReference>
<dbReference type="Gene3D" id="1.10.274.100">
    <property type="entry name" value="RNA polymerase Rpb1, domain 3"/>
    <property type="match status" value="1"/>
</dbReference>
<dbReference type="InterPro" id="IPR007081">
    <property type="entry name" value="RNA_pol_Rpb1_5"/>
</dbReference>
<dbReference type="EC" id="2.7.7.6" evidence="1"/>
<evidence type="ECO:0000256" key="4">
    <source>
        <dbReference type="ARBA" id="ARBA00022695"/>
    </source>
</evidence>
<dbReference type="Gene3D" id="3.30.1360.140">
    <property type="match status" value="1"/>
</dbReference>
<dbReference type="InterPro" id="IPR038120">
    <property type="entry name" value="Rpb1_funnel_sf"/>
</dbReference>
<dbReference type="InterPro" id="IPR042102">
    <property type="entry name" value="RNA_pol_Rpb1_3_sf"/>
</dbReference>
<evidence type="ECO:0000313" key="7">
    <source>
        <dbReference type="EMBL" id="QHU04728.1"/>
    </source>
</evidence>
<dbReference type="InterPro" id="IPR007073">
    <property type="entry name" value="RNA_pol_Rpb1_7"/>
</dbReference>
<dbReference type="Pfam" id="PF14890">
    <property type="entry name" value="Intein_splicing"/>
    <property type="match status" value="1"/>
</dbReference>
<dbReference type="GO" id="GO:0016539">
    <property type="term" value="P:intein-mediated protein splicing"/>
    <property type="evidence" value="ECO:0007669"/>
    <property type="project" value="InterPro"/>
</dbReference>
<dbReference type="InterPro" id="IPR007075">
    <property type="entry name" value="RNA_pol_Rpb1_6"/>
</dbReference>
<dbReference type="GO" id="GO:0003677">
    <property type="term" value="F:DNA binding"/>
    <property type="evidence" value="ECO:0007669"/>
    <property type="project" value="InterPro"/>
</dbReference>
<dbReference type="InterPro" id="IPR004042">
    <property type="entry name" value="Intein_endonuc_central"/>
</dbReference>
<dbReference type="EMBL" id="MN740404">
    <property type="protein sequence ID" value="QHU04728.1"/>
    <property type="molecule type" value="Genomic_DNA"/>
</dbReference>
<dbReference type="InterPro" id="IPR038593">
    <property type="entry name" value="RNA_pol_Rpb1_7_sf"/>
</dbReference>
<dbReference type="InterPro" id="IPR006142">
    <property type="entry name" value="INTEIN"/>
</dbReference>
<evidence type="ECO:0000256" key="1">
    <source>
        <dbReference type="ARBA" id="ARBA00012418"/>
    </source>
</evidence>
<dbReference type="SUPFAM" id="SSF55608">
    <property type="entry name" value="Homing endonucleases"/>
    <property type="match status" value="2"/>
</dbReference>
<feature type="domain" description="DOD-type homing endonuclease" evidence="6">
    <location>
        <begin position="829"/>
        <end position="973"/>
    </location>
</feature>
<organism evidence="7">
    <name type="scientific">viral metagenome</name>
    <dbReference type="NCBI Taxonomy" id="1070528"/>
    <lineage>
        <taxon>unclassified sequences</taxon>
        <taxon>metagenomes</taxon>
        <taxon>organismal metagenomes</taxon>
    </lineage>
</organism>
<dbReference type="GO" id="GO:0006351">
    <property type="term" value="P:DNA-templated transcription"/>
    <property type="evidence" value="ECO:0007669"/>
    <property type="project" value="InterPro"/>
</dbReference>
<dbReference type="PANTHER" id="PTHR19376">
    <property type="entry name" value="DNA-DIRECTED RNA POLYMERASE"/>
    <property type="match status" value="1"/>
</dbReference>
<dbReference type="PROSITE" id="PS50819">
    <property type="entry name" value="INTEIN_ENDONUCLEASE"/>
    <property type="match status" value="1"/>
</dbReference>
<dbReference type="Pfam" id="PF04998">
    <property type="entry name" value="RNA_pol_Rpb1_5"/>
    <property type="match status" value="2"/>
</dbReference>
<dbReference type="InterPro" id="IPR004860">
    <property type="entry name" value="LAGLIDADG_dom"/>
</dbReference>
<dbReference type="PRINTS" id="PR00379">
    <property type="entry name" value="INTEIN"/>
</dbReference>
<dbReference type="Pfam" id="PF04983">
    <property type="entry name" value="RNA_pol_Rpb1_3"/>
    <property type="match status" value="1"/>
</dbReference>
<dbReference type="Gene3D" id="6.20.50.80">
    <property type="match status" value="1"/>
</dbReference>
<reference evidence="7" key="1">
    <citation type="journal article" date="2020" name="Nature">
        <title>Giant virus diversity and host interactions through global metagenomics.</title>
        <authorList>
            <person name="Schulz F."/>
            <person name="Roux S."/>
            <person name="Paez-Espino D."/>
            <person name="Jungbluth S."/>
            <person name="Walsh D.A."/>
            <person name="Denef V.J."/>
            <person name="McMahon K.D."/>
            <person name="Konstantinidis K.T."/>
            <person name="Eloe-Fadrosh E.A."/>
            <person name="Kyrpides N.C."/>
            <person name="Woyke T."/>
        </authorList>
    </citation>
    <scope>NUCLEOTIDE SEQUENCE</scope>
    <source>
        <strain evidence="7">GVMAG-M-3300027708-5</strain>
    </source>
</reference>
<dbReference type="CDD" id="cd00081">
    <property type="entry name" value="Hint"/>
    <property type="match status" value="1"/>
</dbReference>
<keyword evidence="3" id="KW-0808">Transferase</keyword>
<dbReference type="GO" id="GO:0004519">
    <property type="term" value="F:endonuclease activity"/>
    <property type="evidence" value="ECO:0007669"/>
    <property type="project" value="InterPro"/>
</dbReference>
<protein>
    <recommendedName>
        <fullName evidence="1">DNA-directed RNA polymerase</fullName>
        <ecNumber evidence="1">2.7.7.6</ecNumber>
    </recommendedName>
</protein>
<name>A0A6C0JLL6_9ZZZZ</name>
<evidence type="ECO:0000256" key="5">
    <source>
        <dbReference type="ARBA" id="ARBA00023163"/>
    </source>
</evidence>
<keyword evidence="5" id="KW-0804">Transcription</keyword>
<dbReference type="Pfam" id="PF04992">
    <property type="entry name" value="RNA_pol_Rpb1_6"/>
    <property type="match status" value="1"/>
</dbReference>
<dbReference type="InterPro" id="IPR036844">
    <property type="entry name" value="Hint_dom_sf"/>
</dbReference>